<gene>
    <name evidence="3" type="ORF">LF1_10270</name>
</gene>
<dbReference type="PANTHER" id="PTHR43640:SF1">
    <property type="entry name" value="THIOREDOXIN-DEPENDENT PEROXIREDOXIN"/>
    <property type="match status" value="1"/>
</dbReference>
<dbReference type="EMBL" id="VRLW01000001">
    <property type="protein sequence ID" value="KAA1258507.1"/>
    <property type="molecule type" value="Genomic_DNA"/>
</dbReference>
<dbReference type="InterPro" id="IPR000866">
    <property type="entry name" value="AhpC/TSA"/>
</dbReference>
<organism evidence="3 4">
    <name type="scientific">Rubripirellula obstinata</name>
    <dbReference type="NCBI Taxonomy" id="406547"/>
    <lineage>
        <taxon>Bacteria</taxon>
        <taxon>Pseudomonadati</taxon>
        <taxon>Planctomycetota</taxon>
        <taxon>Planctomycetia</taxon>
        <taxon>Pirellulales</taxon>
        <taxon>Pirellulaceae</taxon>
        <taxon>Rubripirellula</taxon>
    </lineage>
</organism>
<dbReference type="Proteomes" id="UP000322699">
    <property type="component" value="Unassembled WGS sequence"/>
</dbReference>
<keyword evidence="1" id="KW-0732">Signal</keyword>
<evidence type="ECO:0000313" key="3">
    <source>
        <dbReference type="EMBL" id="KAA1258507.1"/>
    </source>
</evidence>
<proteinExistence type="predicted"/>
<feature type="chain" id="PRO_5022899624" evidence="1">
    <location>
        <begin position="21"/>
        <end position="204"/>
    </location>
</feature>
<feature type="signal peptide" evidence="1">
    <location>
        <begin position="1"/>
        <end position="20"/>
    </location>
</feature>
<reference evidence="3 4" key="1">
    <citation type="submission" date="2019-08" db="EMBL/GenBank/DDBJ databases">
        <title>Deep-cultivation of Planctomycetes and their phenomic and genomic characterization uncovers novel biology.</title>
        <authorList>
            <person name="Wiegand S."/>
            <person name="Jogler M."/>
            <person name="Boedeker C."/>
            <person name="Pinto D."/>
            <person name="Vollmers J."/>
            <person name="Rivas-Marin E."/>
            <person name="Kohn T."/>
            <person name="Peeters S.H."/>
            <person name="Heuer A."/>
            <person name="Rast P."/>
            <person name="Oberbeckmann S."/>
            <person name="Bunk B."/>
            <person name="Jeske O."/>
            <person name="Meyerdierks A."/>
            <person name="Storesund J.E."/>
            <person name="Kallscheuer N."/>
            <person name="Luecker S."/>
            <person name="Lage O.M."/>
            <person name="Pohl T."/>
            <person name="Merkel B.J."/>
            <person name="Hornburger P."/>
            <person name="Mueller R.-W."/>
            <person name="Bruemmer F."/>
            <person name="Labrenz M."/>
            <person name="Spormann A.M."/>
            <person name="Op Den Camp H."/>
            <person name="Overmann J."/>
            <person name="Amann R."/>
            <person name="Jetten M.S.M."/>
            <person name="Mascher T."/>
            <person name="Medema M.H."/>
            <person name="Devos D.P."/>
            <person name="Kaster A.-K."/>
            <person name="Ovreas L."/>
            <person name="Rohde M."/>
            <person name="Galperin M.Y."/>
            <person name="Jogler C."/>
        </authorList>
    </citation>
    <scope>NUCLEOTIDE SEQUENCE [LARGE SCALE GENOMIC DNA]</scope>
    <source>
        <strain evidence="3 4">LF1</strain>
    </source>
</reference>
<dbReference type="GO" id="GO:0016491">
    <property type="term" value="F:oxidoreductase activity"/>
    <property type="evidence" value="ECO:0007669"/>
    <property type="project" value="InterPro"/>
</dbReference>
<feature type="domain" description="Thioredoxin" evidence="2">
    <location>
        <begin position="27"/>
        <end position="178"/>
    </location>
</feature>
<evidence type="ECO:0000313" key="4">
    <source>
        <dbReference type="Proteomes" id="UP000322699"/>
    </source>
</evidence>
<keyword evidence="4" id="KW-1185">Reference proteome</keyword>
<dbReference type="RefSeq" id="WP_068267146.1">
    <property type="nucleotide sequence ID" value="NZ_LWSK01000163.1"/>
</dbReference>
<dbReference type="GO" id="GO:0016209">
    <property type="term" value="F:antioxidant activity"/>
    <property type="evidence" value="ECO:0007669"/>
    <property type="project" value="InterPro"/>
</dbReference>
<sequence precursor="true">MNRIASTFLAIAMLSCVTIAGEFNSVLSVGDTAPSWDALPTTGGETLAMDQLSESDVIVLAFICNSCPYAIDVEDRLIKLHRDYNERRVTVVAVNVNTIEADAMPAMIEKAKQKAFPFVYLYDASQRIAKDYGAKYTPQFFVVNKDRKVIYMGAMDDSPDGKEVTKPYVRNAIDAALAGESVTVSETVPIGCRIRVKRLRRKAR</sequence>
<dbReference type="PROSITE" id="PS51257">
    <property type="entry name" value="PROKAR_LIPOPROTEIN"/>
    <property type="match status" value="1"/>
</dbReference>
<dbReference type="Gene3D" id="3.40.30.10">
    <property type="entry name" value="Glutaredoxin"/>
    <property type="match status" value="1"/>
</dbReference>
<dbReference type="OrthoDB" id="9809746at2"/>
<dbReference type="InterPro" id="IPR047262">
    <property type="entry name" value="PRX-like1"/>
</dbReference>
<evidence type="ECO:0000256" key="1">
    <source>
        <dbReference type="SAM" id="SignalP"/>
    </source>
</evidence>
<comment type="caution">
    <text evidence="3">The sequence shown here is derived from an EMBL/GenBank/DDBJ whole genome shotgun (WGS) entry which is preliminary data.</text>
</comment>
<dbReference type="AlphaFoldDB" id="A0A5B1CBM1"/>
<dbReference type="PROSITE" id="PS51352">
    <property type="entry name" value="THIOREDOXIN_2"/>
    <property type="match status" value="1"/>
</dbReference>
<evidence type="ECO:0000259" key="2">
    <source>
        <dbReference type="PROSITE" id="PS51352"/>
    </source>
</evidence>
<dbReference type="InterPro" id="IPR013766">
    <property type="entry name" value="Thioredoxin_domain"/>
</dbReference>
<dbReference type="PANTHER" id="PTHR43640">
    <property type="entry name" value="OS07G0260300 PROTEIN"/>
    <property type="match status" value="1"/>
</dbReference>
<dbReference type="CDD" id="cd02969">
    <property type="entry name" value="PRX_like1"/>
    <property type="match status" value="1"/>
</dbReference>
<protein>
    <submittedName>
        <fullName evidence="3">Thiol-disulfide oxidoreductase</fullName>
    </submittedName>
</protein>
<name>A0A5B1CBM1_9BACT</name>
<dbReference type="Pfam" id="PF00578">
    <property type="entry name" value="AhpC-TSA"/>
    <property type="match status" value="1"/>
</dbReference>
<dbReference type="SUPFAM" id="SSF52833">
    <property type="entry name" value="Thioredoxin-like"/>
    <property type="match status" value="1"/>
</dbReference>
<dbReference type="InterPro" id="IPR036249">
    <property type="entry name" value="Thioredoxin-like_sf"/>
</dbReference>
<accession>A0A5B1CBM1</accession>